<comment type="caution">
    <text evidence="2">The sequence shown here is derived from an EMBL/GenBank/DDBJ whole genome shotgun (WGS) entry which is preliminary data.</text>
</comment>
<dbReference type="Proteomes" id="UP000470302">
    <property type="component" value="Unassembled WGS sequence"/>
</dbReference>
<evidence type="ECO:0000256" key="1">
    <source>
        <dbReference type="SAM" id="SignalP"/>
    </source>
</evidence>
<proteinExistence type="predicted"/>
<gene>
    <name evidence="2" type="ORF">GTP91_15690</name>
</gene>
<organism evidence="2 3">
    <name type="scientific">Duganella vulcania</name>
    <dbReference type="NCBI Taxonomy" id="2692166"/>
    <lineage>
        <taxon>Bacteria</taxon>
        <taxon>Pseudomonadati</taxon>
        <taxon>Pseudomonadota</taxon>
        <taxon>Betaproteobacteria</taxon>
        <taxon>Burkholderiales</taxon>
        <taxon>Oxalobacteraceae</taxon>
        <taxon>Telluria group</taxon>
        <taxon>Duganella</taxon>
    </lineage>
</organism>
<keyword evidence="1" id="KW-0732">Signal</keyword>
<dbReference type="EMBL" id="WWCW01000050">
    <property type="protein sequence ID" value="MYM88610.1"/>
    <property type="molecule type" value="Genomic_DNA"/>
</dbReference>
<reference evidence="2 3" key="1">
    <citation type="submission" date="2020-01" db="EMBL/GenBank/DDBJ databases">
        <title>Novel species isolated from a subtropical stream in China.</title>
        <authorList>
            <person name="Lu H."/>
        </authorList>
    </citation>
    <scope>NUCLEOTIDE SEQUENCE [LARGE SCALE GENOMIC DNA]</scope>
    <source>
        <strain evidence="2 3">FT82W</strain>
    </source>
</reference>
<accession>A0A845G4N0</accession>
<dbReference type="RefSeq" id="WP_161097628.1">
    <property type="nucleotide sequence ID" value="NZ_WWCW01000050.1"/>
</dbReference>
<protein>
    <recommendedName>
        <fullName evidence="4">DUF2059 domain-containing protein</fullName>
    </recommendedName>
</protein>
<evidence type="ECO:0000313" key="2">
    <source>
        <dbReference type="EMBL" id="MYM88610.1"/>
    </source>
</evidence>
<evidence type="ECO:0008006" key="4">
    <source>
        <dbReference type="Google" id="ProtNLM"/>
    </source>
</evidence>
<sequence length="171" mass="18647">MNPIKTLAAASLLTSAMWAQASAPAAAPDAAQVKAAHDLLVSMQAEKMVRTTAGMSKYPSPAQRELMMAKLDKLPNETVYSRLALPVARLISTETAVEMTQYYQSSYGQKVLTQTYNGPPRLYPVDPTPTAKEKAELKKPAFVKANQEFKAAEQAIHHEAFLLIGEINKGK</sequence>
<feature type="signal peptide" evidence="1">
    <location>
        <begin position="1"/>
        <end position="21"/>
    </location>
</feature>
<dbReference type="AlphaFoldDB" id="A0A845G4N0"/>
<evidence type="ECO:0000313" key="3">
    <source>
        <dbReference type="Proteomes" id="UP000470302"/>
    </source>
</evidence>
<feature type="chain" id="PRO_5032608779" description="DUF2059 domain-containing protein" evidence="1">
    <location>
        <begin position="22"/>
        <end position="171"/>
    </location>
</feature>
<name>A0A845G4N0_9BURK</name>